<evidence type="ECO:0000313" key="3">
    <source>
        <dbReference type="Proteomes" id="UP000709295"/>
    </source>
</evidence>
<evidence type="ECO:0008006" key="4">
    <source>
        <dbReference type="Google" id="ProtNLM"/>
    </source>
</evidence>
<name>A0A8J5IXT0_9STRA</name>
<evidence type="ECO:0000256" key="1">
    <source>
        <dbReference type="SAM" id="MobiDB-lite"/>
    </source>
</evidence>
<sequence length="686" mass="76691">MSSKLRFPLPKDYFGHIQVTAAQKLEYQDVVQCRLEALLDDEQHYIRRRANKLPCLPPADWKYVRSHEDLKIYRRRRRGRSLEEVAEHEDFPEARQAVANGQPSIVATGSIAGTVENLLYGFADTNYEEMRTTTSFLDAGTDSAVLRVFELATTDDSLHFFGLKWLYNSSAPFIEPHDVCFLEAMGMQKDADDETYGYLVLHSVELPECPPFEAKILRGKLFFSCIFRDTAPGIVDVVLRGVFDTSGELRRLSMPYASLMPYATAAFVGSLTKAVRCAEAKKLTLLARYNAVSGKNRDALNVDEENPKHGLCSVCIRRVGTGVLSCLRLRWCRICGIAVCSKCCVKCKRVFLGNLKPHLACVCCPNCAQEARQMTGMRPTEPEYAVVADYFMESLLLAEPQSEDTTLLSSPFEWTAPPKSCNVAFDDWKKHRPGPILTLAELNSSLNRTMNSSFDESSASVDDSSKDGIMELSDGDADRFRLTSSADEADGHYVFSSPESSRSLHDNKLEPCSSTTNPKLRIIRRHESNERVISMDRTKVTFQLPKGYLADARVSDMQTHECRDLVRQRLDAALSDEKCCNDRLANGLPSLNPRDWKSVRSFDGLQLFRCRPRGRSIAQLAAEEDFPQAVEVVTSGQPSVVAIGNAPGSIEDVLYGFAGTTDEETCTTLSLLLKRKQTLRFCTTLS</sequence>
<dbReference type="PANTHER" id="PTHR13510:SF44">
    <property type="entry name" value="RABENOSYN-5"/>
    <property type="match status" value="1"/>
</dbReference>
<dbReference type="AlphaFoldDB" id="A0A8J5IXT0"/>
<dbReference type="Proteomes" id="UP000709295">
    <property type="component" value="Unassembled WGS sequence"/>
</dbReference>
<keyword evidence="3" id="KW-1185">Reference proteome</keyword>
<comment type="caution">
    <text evidence="2">The sequence shown here is derived from an EMBL/GenBank/DDBJ whole genome shotgun (WGS) entry which is preliminary data.</text>
</comment>
<gene>
    <name evidence="2" type="ORF">JG688_00008946</name>
</gene>
<evidence type="ECO:0000313" key="2">
    <source>
        <dbReference type="EMBL" id="KAG6961712.1"/>
    </source>
</evidence>
<reference evidence="2" key="1">
    <citation type="submission" date="2021-01" db="EMBL/GenBank/DDBJ databases">
        <title>Phytophthora aleatoria, a newly-described species from Pinus radiata is distinct from Phytophthora cactorum isolates based on comparative genomics.</title>
        <authorList>
            <person name="Mcdougal R."/>
            <person name="Panda P."/>
            <person name="Williams N."/>
            <person name="Studholme D.J."/>
        </authorList>
    </citation>
    <scope>NUCLEOTIDE SEQUENCE</scope>
    <source>
        <strain evidence="2">NZFS 4037</strain>
    </source>
</reference>
<organism evidence="2 3">
    <name type="scientific">Phytophthora aleatoria</name>
    <dbReference type="NCBI Taxonomy" id="2496075"/>
    <lineage>
        <taxon>Eukaryota</taxon>
        <taxon>Sar</taxon>
        <taxon>Stramenopiles</taxon>
        <taxon>Oomycota</taxon>
        <taxon>Peronosporomycetes</taxon>
        <taxon>Peronosporales</taxon>
        <taxon>Peronosporaceae</taxon>
        <taxon>Phytophthora</taxon>
    </lineage>
</organism>
<feature type="region of interest" description="Disordered" evidence="1">
    <location>
        <begin position="491"/>
        <end position="515"/>
    </location>
</feature>
<dbReference type="EMBL" id="JAENGY010000494">
    <property type="protein sequence ID" value="KAG6961712.1"/>
    <property type="molecule type" value="Genomic_DNA"/>
</dbReference>
<protein>
    <recommendedName>
        <fullName evidence="4">FYVE-type domain-containing protein</fullName>
    </recommendedName>
</protein>
<dbReference type="PANTHER" id="PTHR13510">
    <property type="entry name" value="FYVE-FINGER-CONTAINING RAB5 EFFECTOR PROTEIN RABENOSYN-5-RELATED"/>
    <property type="match status" value="1"/>
</dbReference>
<accession>A0A8J5IXT0</accession>
<proteinExistence type="predicted"/>
<dbReference type="InterPro" id="IPR052727">
    <property type="entry name" value="Rab4/Rab5_effector"/>
</dbReference>